<dbReference type="PANTHER" id="PTHR40590">
    <property type="entry name" value="CYTOPLASMIC PROTEIN-RELATED"/>
    <property type="match status" value="1"/>
</dbReference>
<comment type="caution">
    <text evidence="1">The sequence shown here is derived from an EMBL/GenBank/DDBJ whole genome shotgun (WGS) entry which is preliminary data.</text>
</comment>
<proteinExistence type="predicted"/>
<dbReference type="CDD" id="cd14789">
    <property type="entry name" value="Tiki"/>
    <property type="match status" value="1"/>
</dbReference>
<organism evidence="1 2">
    <name type="scientific">Comamonas testosteroni</name>
    <name type="common">Pseudomonas testosteroni</name>
    <dbReference type="NCBI Taxonomy" id="285"/>
    <lineage>
        <taxon>Bacteria</taxon>
        <taxon>Pseudomonadati</taxon>
        <taxon>Pseudomonadota</taxon>
        <taxon>Betaproteobacteria</taxon>
        <taxon>Burkholderiales</taxon>
        <taxon>Comamonadaceae</taxon>
        <taxon>Comamonas</taxon>
    </lineage>
</organism>
<name>A0A373FQQ2_COMTE</name>
<dbReference type="Pfam" id="PF01963">
    <property type="entry name" value="TraB_PrgY_gumN"/>
    <property type="match status" value="1"/>
</dbReference>
<dbReference type="AlphaFoldDB" id="A0A373FQQ2"/>
<reference evidence="1 2" key="1">
    <citation type="submission" date="2018-08" db="EMBL/GenBank/DDBJ databases">
        <title>Comamonas testosteroni strain SWCO2.</title>
        <authorList>
            <person name="Jiang N."/>
            <person name="Zhang X.Z."/>
        </authorList>
    </citation>
    <scope>NUCLEOTIDE SEQUENCE [LARGE SCALE GENOMIC DNA]</scope>
    <source>
        <strain evidence="1 2">SWCO2</strain>
    </source>
</reference>
<dbReference type="EMBL" id="QURR01000007">
    <property type="protein sequence ID" value="RGE45835.1"/>
    <property type="molecule type" value="Genomic_DNA"/>
</dbReference>
<evidence type="ECO:0000313" key="1">
    <source>
        <dbReference type="EMBL" id="RGE45835.1"/>
    </source>
</evidence>
<dbReference type="InterPro" id="IPR002816">
    <property type="entry name" value="TraB/PrgY/GumN_fam"/>
</dbReference>
<evidence type="ECO:0000313" key="2">
    <source>
        <dbReference type="Proteomes" id="UP000261948"/>
    </source>
</evidence>
<sequence>MPAAAAATTCPAKASLPTHAELQQWAQNPQDRGLLWRISHGGRSSWLYGTIHTARREWLMPGRTVMGALHGADKLALELNVLDPEVVKELSNGMKARDDLPELAAGLNARLENQRKQACAEDMAAMRPDAQVLGLLGLAGRAYGLDPSYGVDMMLAGMAHGMKKPLVGLETPEVQLKELFSSDPVVVEENVSDGLTQLESGKAPQMLNFMADLWADGKQEKLENYADWCDCANTPRERAQLKRLMDDRNPGMADGIVNLLKEGTVFAAVGALHTVGPNGLPTLLRKKGYKVERVKFKTRTTTVPKDASKDVPR</sequence>
<gene>
    <name evidence="1" type="ORF">DZC30_07365</name>
</gene>
<dbReference type="InterPro" id="IPR047111">
    <property type="entry name" value="YbaP-like"/>
</dbReference>
<dbReference type="OrthoDB" id="9025834at2"/>
<dbReference type="PANTHER" id="PTHR40590:SF1">
    <property type="entry name" value="CYTOPLASMIC PROTEIN"/>
    <property type="match status" value="1"/>
</dbReference>
<dbReference type="Proteomes" id="UP000261948">
    <property type="component" value="Unassembled WGS sequence"/>
</dbReference>
<keyword evidence="2" id="KW-1185">Reference proteome</keyword>
<protein>
    <submittedName>
        <fullName evidence="1">TraB/GumN family protein</fullName>
    </submittedName>
</protein>
<accession>A0A373FQQ2</accession>